<proteinExistence type="predicted"/>
<reference evidence="1" key="1">
    <citation type="journal article" date="2014" name="Front. Microbiol.">
        <title>High frequency of phylogenetically diverse reductive dehalogenase-homologous genes in deep subseafloor sedimentary metagenomes.</title>
        <authorList>
            <person name="Kawai M."/>
            <person name="Futagami T."/>
            <person name="Toyoda A."/>
            <person name="Takaki Y."/>
            <person name="Nishi S."/>
            <person name="Hori S."/>
            <person name="Arai W."/>
            <person name="Tsubouchi T."/>
            <person name="Morono Y."/>
            <person name="Uchiyama I."/>
            <person name="Ito T."/>
            <person name="Fujiyama A."/>
            <person name="Inagaki F."/>
            <person name="Takami H."/>
        </authorList>
    </citation>
    <scope>NUCLEOTIDE SEQUENCE</scope>
    <source>
        <strain evidence="1">Expedition CK06-06</strain>
    </source>
</reference>
<dbReference type="AlphaFoldDB" id="X1CBX5"/>
<dbReference type="EMBL" id="BART01035809">
    <property type="protein sequence ID" value="GAH05726.1"/>
    <property type="molecule type" value="Genomic_DNA"/>
</dbReference>
<sequence>RMLIDISCSDGQLIFLSLPAIGPNGIISI</sequence>
<name>X1CBX5_9ZZZZ</name>
<evidence type="ECO:0000313" key="1">
    <source>
        <dbReference type="EMBL" id="GAH05726.1"/>
    </source>
</evidence>
<feature type="non-terminal residue" evidence="1">
    <location>
        <position position="1"/>
    </location>
</feature>
<gene>
    <name evidence="1" type="ORF">S01H4_60649</name>
</gene>
<accession>X1CBX5</accession>
<protein>
    <submittedName>
        <fullName evidence="1">Uncharacterized protein</fullName>
    </submittedName>
</protein>
<organism evidence="1">
    <name type="scientific">marine sediment metagenome</name>
    <dbReference type="NCBI Taxonomy" id="412755"/>
    <lineage>
        <taxon>unclassified sequences</taxon>
        <taxon>metagenomes</taxon>
        <taxon>ecological metagenomes</taxon>
    </lineage>
</organism>
<comment type="caution">
    <text evidence="1">The sequence shown here is derived from an EMBL/GenBank/DDBJ whole genome shotgun (WGS) entry which is preliminary data.</text>
</comment>